<dbReference type="GO" id="GO:0008795">
    <property type="term" value="F:NAD+ synthase activity"/>
    <property type="evidence" value="ECO:0007669"/>
    <property type="project" value="UniProtKB-UniRule"/>
</dbReference>
<dbReference type="Pfam" id="PF00795">
    <property type="entry name" value="CN_hydrolase"/>
    <property type="match status" value="1"/>
</dbReference>
<feature type="active site" description="Proton acceptor; for glutaminase activity" evidence="7">
    <location>
        <position position="43"/>
    </location>
</feature>
<dbReference type="AlphaFoldDB" id="A0A7Y3RQ75"/>
<evidence type="ECO:0000256" key="6">
    <source>
        <dbReference type="ARBA" id="ARBA00023027"/>
    </source>
</evidence>
<dbReference type="InterPro" id="IPR003694">
    <property type="entry name" value="NAD_synthase"/>
</dbReference>
<dbReference type="GO" id="GO:0003952">
    <property type="term" value="F:NAD+ synthase (glutamine-hydrolyzing) activity"/>
    <property type="evidence" value="ECO:0007669"/>
    <property type="project" value="UniProtKB-UniRule"/>
</dbReference>
<name>A0A7Y3RQ75_9PROT</name>
<keyword evidence="3 7" id="KW-0436">Ligase</keyword>
<comment type="caution">
    <text evidence="12">The sequence shown here is derived from an EMBL/GenBank/DDBJ whole genome shotgun (WGS) entry which is preliminary data.</text>
</comment>
<protein>
    <recommendedName>
        <fullName evidence="7 8">Glutamine-dependent NAD(+) synthetase</fullName>
        <ecNumber evidence="7 8">6.3.5.1</ecNumber>
    </recommendedName>
    <alternativeName>
        <fullName evidence="7 8">NAD(+) synthase [glutamine-hydrolyzing]</fullName>
    </alternativeName>
</protein>
<feature type="domain" description="CN hydrolase" evidence="11">
    <location>
        <begin position="5"/>
        <end position="245"/>
    </location>
</feature>
<dbReference type="Proteomes" id="UP000536835">
    <property type="component" value="Unassembled WGS sequence"/>
</dbReference>
<dbReference type="GO" id="GO:0005737">
    <property type="term" value="C:cytoplasm"/>
    <property type="evidence" value="ECO:0007669"/>
    <property type="project" value="InterPro"/>
</dbReference>
<dbReference type="InterPro" id="IPR022310">
    <property type="entry name" value="NAD/GMP_synthase"/>
</dbReference>
<comment type="pathway">
    <text evidence="1 7 8">Cofactor biosynthesis; NAD(+) biosynthesis; NAD(+) from deamido-NAD(+) (L-Gln route): step 1/1.</text>
</comment>
<evidence type="ECO:0000256" key="7">
    <source>
        <dbReference type="HAMAP-Rule" id="MF_02090"/>
    </source>
</evidence>
<dbReference type="CDD" id="cd07570">
    <property type="entry name" value="GAT_Gln-NAD-synth"/>
    <property type="match status" value="1"/>
</dbReference>
<dbReference type="InterPro" id="IPR003010">
    <property type="entry name" value="C-N_Hydrolase"/>
</dbReference>
<dbReference type="NCBIfam" id="TIGR00552">
    <property type="entry name" value="nadE"/>
    <property type="match status" value="1"/>
</dbReference>
<evidence type="ECO:0000256" key="10">
    <source>
        <dbReference type="SAM" id="Coils"/>
    </source>
</evidence>
<dbReference type="EC" id="6.3.5.1" evidence="7 8"/>
<keyword evidence="10" id="KW-0175">Coiled coil</keyword>
<keyword evidence="4 7" id="KW-0547">Nucleotide-binding</keyword>
<accession>A0A7Y3RQ75</accession>
<evidence type="ECO:0000256" key="2">
    <source>
        <dbReference type="ARBA" id="ARBA00007145"/>
    </source>
</evidence>
<dbReference type="FunFam" id="3.40.50.620:FF:000106">
    <property type="entry name" value="Glutamine-dependent NAD(+) synthetase"/>
    <property type="match status" value="1"/>
</dbReference>
<feature type="active site" description="Nucleophile; for glutaminase activity" evidence="7">
    <location>
        <position position="150"/>
    </location>
</feature>
<evidence type="ECO:0000256" key="8">
    <source>
        <dbReference type="PIRNR" id="PIRNR006630"/>
    </source>
</evidence>
<dbReference type="GO" id="GO:0005524">
    <property type="term" value="F:ATP binding"/>
    <property type="evidence" value="ECO:0007669"/>
    <property type="project" value="UniProtKB-UniRule"/>
</dbReference>
<dbReference type="SUPFAM" id="SSF56317">
    <property type="entry name" value="Carbon-nitrogen hydrolase"/>
    <property type="match status" value="1"/>
</dbReference>
<comment type="function">
    <text evidence="7">Catalyzes the ATP-dependent amidation of deamido-NAD to form NAD. Uses L-glutamine as a nitrogen source.</text>
</comment>
<dbReference type="PROSITE" id="PS50263">
    <property type="entry name" value="CN_HYDROLASE"/>
    <property type="match status" value="1"/>
</dbReference>
<feature type="binding site" evidence="7">
    <location>
        <position position="120"/>
    </location>
    <ligand>
        <name>L-glutamine</name>
        <dbReference type="ChEBI" id="CHEBI:58359"/>
    </ligand>
</feature>
<feature type="active site" description="For glutaminase activity" evidence="7">
    <location>
        <position position="114"/>
    </location>
</feature>
<feature type="binding site" evidence="7">
    <location>
        <begin position="287"/>
        <end position="294"/>
    </location>
    <ligand>
        <name>ATP</name>
        <dbReference type="ChEBI" id="CHEBI:30616"/>
    </ligand>
</feature>
<comment type="caution">
    <text evidence="7">Lacks conserved residue(s) required for the propagation of feature annotation.</text>
</comment>
<dbReference type="InterPro" id="IPR014445">
    <property type="entry name" value="Gln-dep_NAD_synthase"/>
</dbReference>
<dbReference type="Pfam" id="PF02540">
    <property type="entry name" value="NAD_synthase"/>
    <property type="match status" value="1"/>
</dbReference>
<dbReference type="RefSeq" id="WP_173200692.1">
    <property type="nucleotide sequence ID" value="NZ_JABFCX010000003.1"/>
</dbReference>
<sequence length="547" mass="59205">MADVLRVALAQLNQRVGDLEGNCARIRDAVRDAGDVDLVVTPELSISGYPPEDLIHRRSYVTACMAAVRQLAEDTKGGPAIIVGTPWRDDPEADYPYNACVVLDGGEVAGVARKVHLPNYGPFDEPRTFAAHDAPEPITCRGWKLGLQICEDMWFPHVSRMLKDKGAEVLIAPHGSPFRKGVKQERLACARGRAEETGLPMIFVNQVGGQDELVFDGGAFIADAGGIVTSSGLFEEGILRALIARGGKVIGPEPAEWVADEGLLYEAVVTGTRDYVRKSGFRDVVLGLSGGIDSALVAAIAVDALGPEHVHCVRLPSRYTSGPSMADAEACAKALGVRMDTIAIEPGVEAMTGMLSEVFEGSTPDLTEENLQSRLRGTVLMAISNKLGSMMLTTGNKSEMAVGYATLYGDMNGGFNPLKDVYKTEVFRLARWRNGAKPSWALGPDGEVIPEAIITKPPSAELREDQKDEDSLPPYDTLDAVLQGLIERDLGPEELAEEGHDIDLVRRIEGLLFRAEFKRNQSPPGAKVTTRSFGRDRRYPIINGWRG</sequence>
<dbReference type="PIRSF" id="PIRSF006630">
    <property type="entry name" value="NADS_GAT"/>
    <property type="match status" value="1"/>
</dbReference>
<dbReference type="CDD" id="cd00553">
    <property type="entry name" value="NAD_synthase"/>
    <property type="match status" value="1"/>
</dbReference>
<feature type="coiled-coil region" evidence="10">
    <location>
        <begin position="2"/>
        <end position="29"/>
    </location>
</feature>
<feature type="binding site" evidence="7">
    <location>
        <position position="394"/>
    </location>
    <ligand>
        <name>ATP</name>
        <dbReference type="ChEBI" id="CHEBI:30616"/>
    </ligand>
</feature>
<evidence type="ECO:0000259" key="11">
    <source>
        <dbReference type="PROSITE" id="PS50263"/>
    </source>
</evidence>
<dbReference type="PANTHER" id="PTHR23090:SF9">
    <property type="entry name" value="GLUTAMINE-DEPENDENT NAD(+) SYNTHETASE"/>
    <property type="match status" value="1"/>
</dbReference>
<dbReference type="HAMAP" id="MF_02090">
    <property type="entry name" value="NadE_glutamine_dep"/>
    <property type="match status" value="1"/>
</dbReference>
<dbReference type="InterPro" id="IPR014729">
    <property type="entry name" value="Rossmann-like_a/b/a_fold"/>
</dbReference>
<dbReference type="Gene3D" id="3.60.110.10">
    <property type="entry name" value="Carbon-nitrogen hydrolase"/>
    <property type="match status" value="1"/>
</dbReference>
<organism evidence="12 13">
    <name type="scientific">Parvularcula mediterranea</name>
    <dbReference type="NCBI Taxonomy" id="2732508"/>
    <lineage>
        <taxon>Bacteria</taxon>
        <taxon>Pseudomonadati</taxon>
        <taxon>Pseudomonadota</taxon>
        <taxon>Alphaproteobacteria</taxon>
        <taxon>Parvularculales</taxon>
        <taxon>Parvularculaceae</taxon>
        <taxon>Parvularcula</taxon>
    </lineage>
</organism>
<evidence type="ECO:0000256" key="5">
    <source>
        <dbReference type="ARBA" id="ARBA00022840"/>
    </source>
</evidence>
<reference evidence="12 13" key="1">
    <citation type="submission" date="2020-05" db="EMBL/GenBank/DDBJ databases">
        <title>Parvularcula mediterraneae sp. nov., isolated from polypropylene straw from shallow seawater of the seashore of Laganas in Zakynthos island, Greece.</title>
        <authorList>
            <person name="Szabo I."/>
            <person name="Al-Omari J."/>
            <person name="Rado J."/>
            <person name="Szerdahelyi G.S."/>
        </authorList>
    </citation>
    <scope>NUCLEOTIDE SEQUENCE [LARGE SCALE GENOMIC DNA]</scope>
    <source>
        <strain evidence="12 13">ZS-1/3</strain>
    </source>
</reference>
<dbReference type="EMBL" id="JABFCX010000003">
    <property type="protein sequence ID" value="NNU17352.1"/>
    <property type="molecule type" value="Genomic_DNA"/>
</dbReference>
<dbReference type="UniPathway" id="UPA00253">
    <property type="reaction ID" value="UER00334"/>
</dbReference>
<dbReference type="Gene3D" id="3.40.50.620">
    <property type="entry name" value="HUPs"/>
    <property type="match status" value="1"/>
</dbReference>
<evidence type="ECO:0000256" key="3">
    <source>
        <dbReference type="ARBA" id="ARBA00022598"/>
    </source>
</evidence>
<comment type="similarity">
    <text evidence="2 7 8">In the C-terminal section; belongs to the NAD synthetase family.</text>
</comment>
<comment type="catalytic activity">
    <reaction evidence="7 8">
        <text>deamido-NAD(+) + L-glutamine + ATP + H2O = L-glutamate + AMP + diphosphate + NAD(+) + H(+)</text>
        <dbReference type="Rhea" id="RHEA:24384"/>
        <dbReference type="ChEBI" id="CHEBI:15377"/>
        <dbReference type="ChEBI" id="CHEBI:15378"/>
        <dbReference type="ChEBI" id="CHEBI:29985"/>
        <dbReference type="ChEBI" id="CHEBI:30616"/>
        <dbReference type="ChEBI" id="CHEBI:33019"/>
        <dbReference type="ChEBI" id="CHEBI:57540"/>
        <dbReference type="ChEBI" id="CHEBI:58359"/>
        <dbReference type="ChEBI" id="CHEBI:58437"/>
        <dbReference type="ChEBI" id="CHEBI:456215"/>
        <dbReference type="EC" id="6.3.5.1"/>
    </reaction>
</comment>
<feature type="binding site" evidence="7">
    <location>
        <position position="399"/>
    </location>
    <ligand>
        <name>deamido-NAD(+)</name>
        <dbReference type="ChEBI" id="CHEBI:58437"/>
        <note>ligand shared between two neighboring subunits</note>
    </ligand>
</feature>
<keyword evidence="5 7" id="KW-0067">ATP-binding</keyword>
<evidence type="ECO:0000256" key="1">
    <source>
        <dbReference type="ARBA" id="ARBA00005188"/>
    </source>
</evidence>
<gene>
    <name evidence="7" type="primary">nadE</name>
    <name evidence="12" type="ORF">HK107_13555</name>
</gene>
<keyword evidence="6 7" id="KW-0520">NAD</keyword>
<feature type="binding site" evidence="7">
    <location>
        <position position="176"/>
    </location>
    <ligand>
        <name>L-glutamine</name>
        <dbReference type="ChEBI" id="CHEBI:58359"/>
    </ligand>
</feature>
<evidence type="ECO:0000313" key="13">
    <source>
        <dbReference type="Proteomes" id="UP000536835"/>
    </source>
</evidence>
<dbReference type="InterPro" id="IPR036526">
    <property type="entry name" value="C-N_Hydrolase_sf"/>
</dbReference>
<feature type="binding site" evidence="7">
    <location>
        <position position="518"/>
    </location>
    <ligand>
        <name>deamido-NAD(+)</name>
        <dbReference type="ChEBI" id="CHEBI:58437"/>
        <note>ligand shared between two neighboring subunits</note>
    </ligand>
</feature>
<feature type="binding site" evidence="7">
    <location>
        <position position="370"/>
    </location>
    <ligand>
        <name>deamido-NAD(+)</name>
        <dbReference type="ChEBI" id="CHEBI:58437"/>
        <note>ligand shared between two neighboring subunits</note>
    </ligand>
</feature>
<evidence type="ECO:0000256" key="4">
    <source>
        <dbReference type="ARBA" id="ARBA00022741"/>
    </source>
</evidence>
<dbReference type="SUPFAM" id="SSF52402">
    <property type="entry name" value="Adenine nucleotide alpha hydrolases-like"/>
    <property type="match status" value="1"/>
</dbReference>
<dbReference type="PANTHER" id="PTHR23090">
    <property type="entry name" value="NH 3 /GLUTAMINE-DEPENDENT NAD + SYNTHETASE"/>
    <property type="match status" value="1"/>
</dbReference>
<keyword evidence="13" id="KW-1185">Reference proteome</keyword>
<evidence type="ECO:0000313" key="12">
    <source>
        <dbReference type="EMBL" id="NNU17352.1"/>
    </source>
</evidence>
<dbReference type="GO" id="GO:0009435">
    <property type="term" value="P:NAD+ biosynthetic process"/>
    <property type="evidence" value="ECO:0007669"/>
    <property type="project" value="UniProtKB-UniRule"/>
</dbReference>
<dbReference type="NCBIfam" id="NF010588">
    <property type="entry name" value="PRK13981.1"/>
    <property type="match status" value="1"/>
</dbReference>
<dbReference type="GO" id="GO:0004359">
    <property type="term" value="F:glutaminase activity"/>
    <property type="evidence" value="ECO:0007669"/>
    <property type="project" value="InterPro"/>
</dbReference>
<evidence type="ECO:0000256" key="9">
    <source>
        <dbReference type="RuleBase" id="RU003811"/>
    </source>
</evidence>
<comment type="similarity">
    <text evidence="9">Belongs to the NAD synthetase family.</text>
</comment>
<proteinExistence type="inferred from homology"/>